<organism evidence="2">
    <name type="scientific">Lygus hesperus</name>
    <name type="common">Western plant bug</name>
    <dbReference type="NCBI Taxonomy" id="30085"/>
    <lineage>
        <taxon>Eukaryota</taxon>
        <taxon>Metazoa</taxon>
        <taxon>Ecdysozoa</taxon>
        <taxon>Arthropoda</taxon>
        <taxon>Hexapoda</taxon>
        <taxon>Insecta</taxon>
        <taxon>Pterygota</taxon>
        <taxon>Neoptera</taxon>
        <taxon>Paraneoptera</taxon>
        <taxon>Hemiptera</taxon>
        <taxon>Heteroptera</taxon>
        <taxon>Panheteroptera</taxon>
        <taxon>Cimicomorpha</taxon>
        <taxon>Miridae</taxon>
        <taxon>Mirini</taxon>
        <taxon>Lygus</taxon>
    </lineage>
</organism>
<dbReference type="SUPFAM" id="SSF56815">
    <property type="entry name" value="Sec1/munc18-like (SM) proteins"/>
    <property type="match status" value="1"/>
</dbReference>
<feature type="region of interest" description="Disordered" evidence="1">
    <location>
        <begin position="1"/>
        <end position="34"/>
    </location>
</feature>
<evidence type="ECO:0000313" key="4">
    <source>
        <dbReference type="EMBL" id="JAP97926.1"/>
    </source>
</evidence>
<accession>A0A0A9ZFH2</accession>
<dbReference type="AlphaFoldDB" id="A0A0A9ZFH2"/>
<dbReference type="InterPro" id="IPR043127">
    <property type="entry name" value="Sec-1-like_dom3a"/>
</dbReference>
<dbReference type="Gene3D" id="3.90.830.10">
    <property type="entry name" value="Syntaxin Binding Protein 1, Chain A, domain 2"/>
    <property type="match status" value="1"/>
</dbReference>
<dbReference type="EMBL" id="GDHC01020702">
    <property type="protein sequence ID" value="JAP97926.1"/>
    <property type="molecule type" value="Transcribed_RNA"/>
</dbReference>
<dbReference type="EMBL" id="GBHO01002992">
    <property type="protein sequence ID" value="JAG40612.1"/>
    <property type="molecule type" value="Transcribed_RNA"/>
</dbReference>
<protein>
    <submittedName>
        <fullName evidence="2">Protein SLY1</fullName>
    </submittedName>
</protein>
<dbReference type="InterPro" id="IPR036045">
    <property type="entry name" value="Sec1-like_sf"/>
</dbReference>
<evidence type="ECO:0000313" key="2">
    <source>
        <dbReference type="EMBL" id="JAG40610.1"/>
    </source>
</evidence>
<name>A0A0A9ZFH2_LYGHE</name>
<evidence type="ECO:0000313" key="3">
    <source>
        <dbReference type="EMBL" id="JAG40612.1"/>
    </source>
</evidence>
<gene>
    <name evidence="2" type="primary">SLY1_0</name>
    <name evidence="3" type="synonym">SLY1_1</name>
    <name evidence="3" type="ORF">CM83_14717</name>
    <name evidence="2" type="ORF">CM83_14718</name>
    <name evidence="4" type="ORF">g.93518</name>
</gene>
<reference evidence="2" key="1">
    <citation type="journal article" date="2014" name="PLoS ONE">
        <title>Transcriptome-Based Identification of ABC Transporters in the Western Tarnished Plant Bug Lygus hesperus.</title>
        <authorList>
            <person name="Hull J.J."/>
            <person name="Chaney K."/>
            <person name="Geib S.M."/>
            <person name="Fabrick J.A."/>
            <person name="Brent C.S."/>
            <person name="Walsh D."/>
            <person name="Lavine L.C."/>
        </authorList>
    </citation>
    <scope>NUCLEOTIDE SEQUENCE</scope>
</reference>
<feature type="compositionally biased region" description="Low complexity" evidence="1">
    <location>
        <begin position="9"/>
        <end position="25"/>
    </location>
</feature>
<evidence type="ECO:0000256" key="1">
    <source>
        <dbReference type="SAM" id="MobiDB-lite"/>
    </source>
</evidence>
<reference evidence="4" key="3">
    <citation type="journal article" date="2016" name="Gigascience">
        <title>De novo construction of an expanded transcriptome assembly for the western tarnished plant bug, Lygus hesperus.</title>
        <authorList>
            <person name="Tassone E.E."/>
            <person name="Geib S.M."/>
            <person name="Hall B."/>
            <person name="Fabrick J.A."/>
            <person name="Brent C.S."/>
            <person name="Hull J.J."/>
        </authorList>
    </citation>
    <scope>NUCLEOTIDE SEQUENCE</scope>
</reference>
<dbReference type="EMBL" id="GBHO01002994">
    <property type="protein sequence ID" value="JAG40610.1"/>
    <property type="molecule type" value="Transcribed_RNA"/>
</dbReference>
<proteinExistence type="predicted"/>
<sequence>MRLNKCTIDTSDTTNSNTGSGSDTGPKNESTSPLSLLCGAPAITHEIIEIDPDRDAFYSENASLDFSAIGPNIEAALKSYKTEYTALSAQNANGLDVSAAAGGLPVVVD</sequence>
<reference evidence="2" key="2">
    <citation type="submission" date="2014-07" db="EMBL/GenBank/DDBJ databases">
        <authorList>
            <person name="Hull J."/>
        </authorList>
    </citation>
    <scope>NUCLEOTIDE SEQUENCE</scope>
</reference>